<accession>A0A5C6C3Z3</accession>
<sequence>MKSEKRPRTLKIDQLSDRKPPTMTEARWNAQLAT</sequence>
<feature type="compositionally biased region" description="Basic and acidic residues" evidence="1">
    <location>
        <begin position="1"/>
        <end position="20"/>
    </location>
</feature>
<reference evidence="2 3" key="1">
    <citation type="journal article" date="2020" name="Antonie Van Leeuwenhoek">
        <title>Rhodopirellula heiligendammensis sp. nov., Rhodopirellula pilleata sp. nov., and Rhodopirellula solitaria sp. nov. isolated from natural or artificial marine surfaces in Northern Germany and California, USA, and emended description of the genus Rhodopirellula.</title>
        <authorList>
            <person name="Kallscheuer N."/>
            <person name="Wiegand S."/>
            <person name="Jogler M."/>
            <person name="Boedeker C."/>
            <person name="Peeters S.H."/>
            <person name="Rast P."/>
            <person name="Heuer A."/>
            <person name="Jetten M.S.M."/>
            <person name="Rohde M."/>
            <person name="Jogler C."/>
        </authorList>
    </citation>
    <scope>NUCLEOTIDE SEQUENCE [LARGE SCALE GENOMIC DNA]</scope>
    <source>
        <strain evidence="2 3">Poly21</strain>
    </source>
</reference>
<gene>
    <name evidence="2" type="ORF">Poly21_14150</name>
</gene>
<proteinExistence type="predicted"/>
<protein>
    <submittedName>
        <fullName evidence="2">Uncharacterized protein</fullName>
    </submittedName>
</protein>
<name>A0A5C6C3Z3_9BACT</name>
<evidence type="ECO:0000313" key="3">
    <source>
        <dbReference type="Proteomes" id="UP000319908"/>
    </source>
</evidence>
<evidence type="ECO:0000256" key="1">
    <source>
        <dbReference type="SAM" id="MobiDB-lite"/>
    </source>
</evidence>
<keyword evidence="3" id="KW-1185">Reference proteome</keyword>
<organism evidence="2 3">
    <name type="scientific">Allorhodopirellula heiligendammensis</name>
    <dbReference type="NCBI Taxonomy" id="2714739"/>
    <lineage>
        <taxon>Bacteria</taxon>
        <taxon>Pseudomonadati</taxon>
        <taxon>Planctomycetota</taxon>
        <taxon>Planctomycetia</taxon>
        <taxon>Pirellulales</taxon>
        <taxon>Pirellulaceae</taxon>
        <taxon>Allorhodopirellula</taxon>
    </lineage>
</organism>
<dbReference type="EMBL" id="SJPU01000001">
    <property type="protein sequence ID" value="TWU19243.1"/>
    <property type="molecule type" value="Genomic_DNA"/>
</dbReference>
<feature type="region of interest" description="Disordered" evidence="1">
    <location>
        <begin position="1"/>
        <end position="34"/>
    </location>
</feature>
<dbReference type="Proteomes" id="UP000319908">
    <property type="component" value="Unassembled WGS sequence"/>
</dbReference>
<evidence type="ECO:0000313" key="2">
    <source>
        <dbReference type="EMBL" id="TWU19243.1"/>
    </source>
</evidence>
<dbReference type="AlphaFoldDB" id="A0A5C6C3Z3"/>
<comment type="caution">
    <text evidence="2">The sequence shown here is derived from an EMBL/GenBank/DDBJ whole genome shotgun (WGS) entry which is preliminary data.</text>
</comment>